<evidence type="ECO:0000256" key="4">
    <source>
        <dbReference type="ARBA" id="ARBA00023125"/>
    </source>
</evidence>
<dbReference type="GO" id="GO:0030261">
    <property type="term" value="P:chromosome condensation"/>
    <property type="evidence" value="ECO:0007669"/>
    <property type="project" value="UniProtKB-KW"/>
</dbReference>
<evidence type="ECO:0008006" key="9">
    <source>
        <dbReference type="Google" id="ProtNLM"/>
    </source>
</evidence>
<dbReference type="PANTHER" id="PTHR33175:SF3">
    <property type="entry name" value="DNA-BINDING PROTEIN HU-BETA"/>
    <property type="match status" value="1"/>
</dbReference>
<evidence type="ECO:0000256" key="5">
    <source>
        <dbReference type="RuleBase" id="RU003939"/>
    </source>
</evidence>
<feature type="region of interest" description="Disordered" evidence="6">
    <location>
        <begin position="77"/>
        <end position="96"/>
    </location>
</feature>
<evidence type="ECO:0000256" key="2">
    <source>
        <dbReference type="ARBA" id="ARBA00010529"/>
    </source>
</evidence>
<comment type="similarity">
    <text evidence="2 5">Belongs to the bacterial histone-like protein family.</text>
</comment>
<protein>
    <recommendedName>
        <fullName evidence="9">DNA-binding protein HU</fullName>
    </recommendedName>
</protein>
<dbReference type="PROSITE" id="PS00045">
    <property type="entry name" value="HISTONE_LIKE"/>
    <property type="match status" value="1"/>
</dbReference>
<gene>
    <name evidence="7" type="ORF">DM484_28910</name>
</gene>
<evidence type="ECO:0000256" key="6">
    <source>
        <dbReference type="SAM" id="MobiDB-lite"/>
    </source>
</evidence>
<feature type="compositionally biased region" description="Basic and acidic residues" evidence="6">
    <location>
        <begin position="84"/>
        <end position="96"/>
    </location>
</feature>
<dbReference type="InterPro" id="IPR020816">
    <property type="entry name" value="Histone-like_DNA-bd_CS"/>
</dbReference>
<accession>A0A2W4QHQ2</accession>
<dbReference type="Gene3D" id="4.10.520.10">
    <property type="entry name" value="IHF-like DNA-binding proteins"/>
    <property type="match status" value="1"/>
</dbReference>
<proteinExistence type="inferred from homology"/>
<keyword evidence="3" id="KW-0226">DNA condensation</keyword>
<dbReference type="CDD" id="cd13831">
    <property type="entry name" value="HU"/>
    <property type="match status" value="1"/>
</dbReference>
<name>A0A2W4QHQ2_9GAMM</name>
<dbReference type="PANTHER" id="PTHR33175">
    <property type="entry name" value="DNA-BINDING PROTEIN HU"/>
    <property type="match status" value="1"/>
</dbReference>
<evidence type="ECO:0000256" key="1">
    <source>
        <dbReference type="ARBA" id="ARBA00003819"/>
    </source>
</evidence>
<comment type="function">
    <text evidence="1">Histone-like DNA-binding protein which is capable of wrapping DNA to stabilize it, and thus to prevent its denaturation under extreme environmental conditions.</text>
</comment>
<dbReference type="SMART" id="SM00411">
    <property type="entry name" value="BHL"/>
    <property type="match status" value="1"/>
</dbReference>
<sequence>MNKAELITAIADQTDQTKAAVTETLDALLDIIGATLAQGEKLQLTGFGIFEAQHRAARAGRNPQTGEAIEIAASTSPKFTPGKALKDRVAEAHKPK</sequence>
<dbReference type="Pfam" id="PF00216">
    <property type="entry name" value="Bac_DNA_binding"/>
    <property type="match status" value="1"/>
</dbReference>
<evidence type="ECO:0000313" key="8">
    <source>
        <dbReference type="Proteomes" id="UP000249396"/>
    </source>
</evidence>
<organism evidence="7 8">
    <name type="scientific">Candidatus Methylumidiphilus alinenensis</name>
    <dbReference type="NCBI Taxonomy" id="2202197"/>
    <lineage>
        <taxon>Bacteria</taxon>
        <taxon>Pseudomonadati</taxon>
        <taxon>Pseudomonadota</taxon>
        <taxon>Gammaproteobacteria</taxon>
        <taxon>Methylococcales</taxon>
        <taxon>Candidatus Methylumidiphilus</taxon>
    </lineage>
</organism>
<dbReference type="AlphaFoldDB" id="A0A2W4QHQ2"/>
<dbReference type="SUPFAM" id="SSF47729">
    <property type="entry name" value="IHF-like DNA-binding proteins"/>
    <property type="match status" value="1"/>
</dbReference>
<dbReference type="InterPro" id="IPR010992">
    <property type="entry name" value="IHF-like_DNA-bd_dom_sf"/>
</dbReference>
<evidence type="ECO:0000256" key="3">
    <source>
        <dbReference type="ARBA" id="ARBA00023067"/>
    </source>
</evidence>
<dbReference type="InterPro" id="IPR000119">
    <property type="entry name" value="Hist_DNA-bd"/>
</dbReference>
<dbReference type="GO" id="GO:0030527">
    <property type="term" value="F:structural constituent of chromatin"/>
    <property type="evidence" value="ECO:0007669"/>
    <property type="project" value="InterPro"/>
</dbReference>
<dbReference type="GO" id="GO:0003677">
    <property type="term" value="F:DNA binding"/>
    <property type="evidence" value="ECO:0007669"/>
    <property type="project" value="UniProtKB-KW"/>
</dbReference>
<dbReference type="EMBL" id="QJPH01000565">
    <property type="protein sequence ID" value="PZN69979.1"/>
    <property type="molecule type" value="Genomic_DNA"/>
</dbReference>
<reference evidence="7 8" key="1">
    <citation type="journal article" date="2018" name="Aquat. Microb. Ecol.">
        <title>Gammaproteobacterial methanotrophs dominate.</title>
        <authorList>
            <person name="Rissanen A.J."/>
            <person name="Saarenheimo J."/>
            <person name="Tiirola M."/>
            <person name="Peura S."/>
            <person name="Aalto S.L."/>
            <person name="Karvinen A."/>
            <person name="Nykanen H."/>
        </authorList>
    </citation>
    <scope>NUCLEOTIDE SEQUENCE [LARGE SCALE GENOMIC DNA]</scope>
    <source>
        <strain evidence="7">AMbin10</strain>
    </source>
</reference>
<dbReference type="Proteomes" id="UP000249396">
    <property type="component" value="Unassembled WGS sequence"/>
</dbReference>
<comment type="caution">
    <text evidence="7">The sequence shown here is derived from an EMBL/GenBank/DDBJ whole genome shotgun (WGS) entry which is preliminary data.</text>
</comment>
<keyword evidence="4" id="KW-0238">DNA-binding</keyword>
<evidence type="ECO:0000313" key="7">
    <source>
        <dbReference type="EMBL" id="PZN69979.1"/>
    </source>
</evidence>
<dbReference type="PRINTS" id="PR01727">
    <property type="entry name" value="DNABINDINGHU"/>
</dbReference>